<dbReference type="SUPFAM" id="SSF48371">
    <property type="entry name" value="ARM repeat"/>
    <property type="match status" value="1"/>
</dbReference>
<organism evidence="3 4">
    <name type="scientific">Dimorphilus gyrociliatus</name>
    <dbReference type="NCBI Taxonomy" id="2664684"/>
    <lineage>
        <taxon>Eukaryota</taxon>
        <taxon>Metazoa</taxon>
        <taxon>Spiralia</taxon>
        <taxon>Lophotrochozoa</taxon>
        <taxon>Annelida</taxon>
        <taxon>Polychaeta</taxon>
        <taxon>Polychaeta incertae sedis</taxon>
        <taxon>Dinophilidae</taxon>
        <taxon>Dimorphilus</taxon>
    </lineage>
</organism>
<dbReference type="InterPro" id="IPR051341">
    <property type="entry name" value="Zyg-11_UBL_adapter"/>
</dbReference>
<dbReference type="InterPro" id="IPR016024">
    <property type="entry name" value="ARM-type_fold"/>
</dbReference>
<dbReference type="InterPro" id="IPR032675">
    <property type="entry name" value="LRR_dom_sf"/>
</dbReference>
<dbReference type="GO" id="GO:0031462">
    <property type="term" value="C:Cul2-RING ubiquitin ligase complex"/>
    <property type="evidence" value="ECO:0007669"/>
    <property type="project" value="TreeGrafter"/>
</dbReference>
<gene>
    <name evidence="3" type="ORF">DGYR_LOCUS4052</name>
</gene>
<reference evidence="3 4" key="1">
    <citation type="submission" date="2020-08" db="EMBL/GenBank/DDBJ databases">
        <authorList>
            <person name="Hejnol A."/>
        </authorList>
    </citation>
    <scope>NUCLEOTIDE SEQUENCE [LARGE SCALE GENOMIC DNA]</scope>
</reference>
<name>A0A7I8VI00_9ANNE</name>
<evidence type="ECO:0000259" key="2">
    <source>
        <dbReference type="Pfam" id="PF22964"/>
    </source>
</evidence>
<dbReference type="PANTHER" id="PTHR12904">
    <property type="match status" value="1"/>
</dbReference>
<evidence type="ECO:0000313" key="4">
    <source>
        <dbReference type="Proteomes" id="UP000549394"/>
    </source>
</evidence>
<dbReference type="Pfam" id="PF22964">
    <property type="entry name" value="ZER1-like_2nd"/>
    <property type="match status" value="1"/>
</dbReference>
<dbReference type="OrthoDB" id="5783533at2759"/>
<comment type="caution">
    <text evidence="3">The sequence shown here is derived from an EMBL/GenBank/DDBJ whole genome shotgun (WGS) entry which is preliminary data.</text>
</comment>
<dbReference type="Proteomes" id="UP000549394">
    <property type="component" value="Unassembled WGS sequence"/>
</dbReference>
<keyword evidence="4" id="KW-1185">Reference proteome</keyword>
<dbReference type="Gene3D" id="3.80.10.10">
    <property type="entry name" value="Ribonuclease Inhibitor"/>
    <property type="match status" value="1"/>
</dbReference>
<keyword evidence="1" id="KW-0833">Ubl conjugation pathway</keyword>
<accession>A0A7I8VI00</accession>
<proteinExistence type="predicted"/>
<protein>
    <submittedName>
        <fullName evidence="3">DgyrCDS4290</fullName>
    </submittedName>
</protein>
<dbReference type="AlphaFoldDB" id="A0A7I8VI00"/>
<dbReference type="InterPro" id="IPR055142">
    <property type="entry name" value="ZER1-like_C"/>
</dbReference>
<evidence type="ECO:0000256" key="1">
    <source>
        <dbReference type="ARBA" id="ARBA00022786"/>
    </source>
</evidence>
<sequence length="580" mass="66462">MSKCIDHVCTSQNNGDYSATKENVNQVPSLQKSALKYILNNVENIIGHRMTFLPWNVAELILEGIDHEIDGIQEKYLTYFTSDSSCLRTGHRIDVLEAVNIHLFCVEEWLCYVDNIHLKHLNISKCLLNVSSTAFNNQNLKFVVDQLPLLQGLNLSETKVTDLETLNKLRELKIFMFKDNDTNSYKHLKDVMNLKMIDLSSELWTEPQKKSLTDLLQIAKWPDIRYLDISGNMECNENILRNFLKAHKKLTFLGIFKTNCESLTIFDPKHKEHFFGLKTLTDLMNHWKPTRYKNSEKLNIHMGGLACLYNLTKDEPSLLPLGLISVIVNCCLDAVECGVHQEQLVKNGLMILCSDYILNNVLTTKQTAKLCKNSEYITKMIALVKSKVEPYLNVDYVLRFTLSALWNITDECLQTCRTFIKKGGLDVFKQALEKVDSLSVDDPFVSTETKLFGLLNNIAEIPELRIHLLIDEDLMNAIIQRLKKSNIVSIAYFAAGILANIIIGHDFSGNEKFTTLVFVKKRSEYAKLLAESVESWPEQETEVVAYRSFKPFIPLLRNSEFYGVQLWALWAIEHVCKLNS</sequence>
<dbReference type="SUPFAM" id="SSF52047">
    <property type="entry name" value="RNI-like"/>
    <property type="match status" value="1"/>
</dbReference>
<feature type="domain" description="Protein zer-1 homolog-like C-terminal" evidence="2">
    <location>
        <begin position="364"/>
        <end position="579"/>
    </location>
</feature>
<dbReference type="EMBL" id="CAJFCJ010000006">
    <property type="protein sequence ID" value="CAD5115300.1"/>
    <property type="molecule type" value="Genomic_DNA"/>
</dbReference>
<dbReference type="Gene3D" id="1.25.10.10">
    <property type="entry name" value="Leucine-rich Repeat Variant"/>
    <property type="match status" value="1"/>
</dbReference>
<dbReference type="PANTHER" id="PTHR12904:SF22">
    <property type="entry name" value="ZYG-11 FAMILY MEMBER B, CELL CYCLE REGULATOR"/>
    <property type="match status" value="1"/>
</dbReference>
<evidence type="ECO:0000313" key="3">
    <source>
        <dbReference type="EMBL" id="CAD5115300.1"/>
    </source>
</evidence>
<dbReference type="InterPro" id="IPR011989">
    <property type="entry name" value="ARM-like"/>
</dbReference>